<accession>A0ABV7Y172</accession>
<protein>
    <submittedName>
        <fullName evidence="2">Lipocalin family protein</fullName>
    </submittedName>
</protein>
<proteinExistence type="predicted"/>
<evidence type="ECO:0000259" key="1">
    <source>
        <dbReference type="Pfam" id="PF13648"/>
    </source>
</evidence>
<evidence type="ECO:0000313" key="2">
    <source>
        <dbReference type="EMBL" id="MFC3758852.1"/>
    </source>
</evidence>
<gene>
    <name evidence="2" type="ORF">ACFONJ_23025</name>
</gene>
<reference evidence="3" key="1">
    <citation type="journal article" date="2019" name="Int. J. Syst. Evol. Microbiol.">
        <title>The Global Catalogue of Microorganisms (GCM) 10K type strain sequencing project: providing services to taxonomists for standard genome sequencing and annotation.</title>
        <authorList>
            <consortium name="The Broad Institute Genomics Platform"/>
            <consortium name="The Broad Institute Genome Sequencing Center for Infectious Disease"/>
            <person name="Wu L."/>
            <person name="Ma J."/>
        </authorList>
    </citation>
    <scope>NUCLEOTIDE SEQUENCE [LARGE SCALE GENOMIC DNA]</scope>
    <source>
        <strain evidence="3">CECT 7798</strain>
    </source>
</reference>
<evidence type="ECO:0000313" key="3">
    <source>
        <dbReference type="Proteomes" id="UP001595735"/>
    </source>
</evidence>
<dbReference type="PROSITE" id="PS51257">
    <property type="entry name" value="PROKAR_LIPOPROTEIN"/>
    <property type="match status" value="1"/>
</dbReference>
<dbReference type="Proteomes" id="UP001595735">
    <property type="component" value="Unassembled WGS sequence"/>
</dbReference>
<dbReference type="InterPro" id="IPR024311">
    <property type="entry name" value="Lipocalin-like"/>
</dbReference>
<comment type="caution">
    <text evidence="2">The sequence shown here is derived from an EMBL/GenBank/DDBJ whole genome shotgun (WGS) entry which is preliminary data.</text>
</comment>
<dbReference type="Pfam" id="PF13648">
    <property type="entry name" value="Lipocalin_4"/>
    <property type="match status" value="1"/>
</dbReference>
<dbReference type="RefSeq" id="WP_290300946.1">
    <property type="nucleotide sequence ID" value="NZ_JAUFQR010000001.1"/>
</dbReference>
<dbReference type="EMBL" id="JBHRYO010000002">
    <property type="protein sequence ID" value="MFC3758852.1"/>
    <property type="molecule type" value="Genomic_DNA"/>
</dbReference>
<keyword evidence="3" id="KW-1185">Reference proteome</keyword>
<organism evidence="2 3">
    <name type="scientific">Chryseobacterium tructae</name>
    <dbReference type="NCBI Taxonomy" id="1037380"/>
    <lineage>
        <taxon>Bacteria</taxon>
        <taxon>Pseudomonadati</taxon>
        <taxon>Bacteroidota</taxon>
        <taxon>Flavobacteriia</taxon>
        <taxon>Flavobacteriales</taxon>
        <taxon>Weeksellaceae</taxon>
        <taxon>Chryseobacterium group</taxon>
        <taxon>Chryseobacterium</taxon>
    </lineage>
</organism>
<feature type="domain" description="Lipocalin-like" evidence="1">
    <location>
        <begin position="32"/>
        <end position="124"/>
    </location>
</feature>
<sequence>MKKLFLALAAFSAIISCSSDDDNSKKEEVSPIVGTWNQYKADVYTTSDNKTKAVYPSGCESENIFEYNKTEVNTVGYSLNKDGVCVPSDYHNAKYTYDQNDKKLWYNNSNRVYKVTKLTVTELVTEDNTEDRDDDGKNDVVIRYFRRVK</sequence>
<name>A0ABV7Y172_9FLAO</name>